<dbReference type="EnsemblPlants" id="Zm00001eb009390_T001">
    <property type="protein sequence ID" value="Zm00001eb009390_P001"/>
    <property type="gene ID" value="Zm00001eb009390"/>
</dbReference>
<dbReference type="AlphaFoldDB" id="A0A804LGH1"/>
<dbReference type="InterPro" id="IPR037176">
    <property type="entry name" value="Osmotin/thaumatin-like_sf"/>
</dbReference>
<dbReference type="InterPro" id="IPR001938">
    <property type="entry name" value="Thaumatin"/>
</dbReference>
<name>A0A804LGH1_MAIZE</name>
<reference evidence="1" key="2">
    <citation type="submission" date="2019-07" db="EMBL/GenBank/DDBJ databases">
        <authorList>
            <person name="Seetharam A."/>
            <person name="Woodhouse M."/>
            <person name="Cannon E."/>
        </authorList>
    </citation>
    <scope>NUCLEOTIDE SEQUENCE [LARGE SCALE GENOMIC DNA]</scope>
    <source>
        <strain evidence="1">cv. B73</strain>
    </source>
</reference>
<dbReference type="Proteomes" id="UP000007305">
    <property type="component" value="Chromosome 1"/>
</dbReference>
<dbReference type="Pfam" id="PF00314">
    <property type="entry name" value="Thaumatin"/>
    <property type="match status" value="1"/>
</dbReference>
<sequence length="131" mass="13630">MAGHILREQSSGHWGGGLELSPNATVSFLAPTGWPGSLWTCTGCVVSLFSRLSCATSECSAAASCCLDGVPPVAGGVHPAWRQRQGLIRHEPSGRVQCRHRVAATGARANYAMGGYTGCVGDVNAVYLSEL</sequence>
<organism evidence="1 2">
    <name type="scientific">Zea mays</name>
    <name type="common">Maize</name>
    <dbReference type="NCBI Taxonomy" id="4577"/>
    <lineage>
        <taxon>Eukaryota</taxon>
        <taxon>Viridiplantae</taxon>
        <taxon>Streptophyta</taxon>
        <taxon>Embryophyta</taxon>
        <taxon>Tracheophyta</taxon>
        <taxon>Spermatophyta</taxon>
        <taxon>Magnoliopsida</taxon>
        <taxon>Liliopsida</taxon>
        <taxon>Poales</taxon>
        <taxon>Poaceae</taxon>
        <taxon>PACMAD clade</taxon>
        <taxon>Panicoideae</taxon>
        <taxon>Andropogonodae</taxon>
        <taxon>Andropogoneae</taxon>
        <taxon>Tripsacinae</taxon>
        <taxon>Zea</taxon>
    </lineage>
</organism>
<accession>A0A804LGH1</accession>
<dbReference type="SUPFAM" id="SSF49870">
    <property type="entry name" value="Osmotin, thaumatin-like protein"/>
    <property type="match status" value="1"/>
</dbReference>
<reference evidence="2" key="1">
    <citation type="submission" date="2015-12" db="EMBL/GenBank/DDBJ databases">
        <title>Update maize B73 reference genome by single molecule sequencing technologies.</title>
        <authorList>
            <consortium name="Maize Genome Sequencing Project"/>
            <person name="Ware D."/>
        </authorList>
    </citation>
    <scope>NUCLEOTIDE SEQUENCE [LARGE SCALE GENOMIC DNA]</scope>
    <source>
        <strain evidence="2">cv. B73</strain>
    </source>
</reference>
<keyword evidence="2" id="KW-1185">Reference proteome</keyword>
<dbReference type="Gene3D" id="2.60.110.10">
    <property type="entry name" value="Thaumatin"/>
    <property type="match status" value="1"/>
</dbReference>
<dbReference type="Gramene" id="Zm00001eb009390_T001">
    <property type="protein sequence ID" value="Zm00001eb009390_P001"/>
    <property type="gene ID" value="Zm00001eb009390"/>
</dbReference>
<dbReference type="PROSITE" id="PS51367">
    <property type="entry name" value="THAUMATIN_2"/>
    <property type="match status" value="1"/>
</dbReference>
<evidence type="ECO:0000313" key="1">
    <source>
        <dbReference type="EnsemblPlants" id="Zm00001eb009390_P001"/>
    </source>
</evidence>
<dbReference type="InParanoid" id="A0A804LGH1"/>
<evidence type="ECO:0000313" key="2">
    <source>
        <dbReference type="Proteomes" id="UP000007305"/>
    </source>
</evidence>
<proteinExistence type="predicted"/>
<reference evidence="1" key="3">
    <citation type="submission" date="2021-05" db="UniProtKB">
        <authorList>
            <consortium name="EnsemblPlants"/>
        </authorList>
    </citation>
    <scope>IDENTIFICATION</scope>
    <source>
        <strain evidence="1">cv. B73</strain>
    </source>
</reference>
<protein>
    <submittedName>
        <fullName evidence="1">Uncharacterized protein</fullName>
    </submittedName>
</protein>